<accession>A0A835QR33</accession>
<proteinExistence type="predicted"/>
<evidence type="ECO:0000313" key="1">
    <source>
        <dbReference type="EMBL" id="KAG0475576.1"/>
    </source>
</evidence>
<gene>
    <name evidence="1" type="ORF">HPP92_015262</name>
</gene>
<organism evidence="1 2">
    <name type="scientific">Vanilla planifolia</name>
    <name type="common">Vanilla</name>
    <dbReference type="NCBI Taxonomy" id="51239"/>
    <lineage>
        <taxon>Eukaryota</taxon>
        <taxon>Viridiplantae</taxon>
        <taxon>Streptophyta</taxon>
        <taxon>Embryophyta</taxon>
        <taxon>Tracheophyta</taxon>
        <taxon>Spermatophyta</taxon>
        <taxon>Magnoliopsida</taxon>
        <taxon>Liliopsida</taxon>
        <taxon>Asparagales</taxon>
        <taxon>Orchidaceae</taxon>
        <taxon>Vanilloideae</taxon>
        <taxon>Vanilleae</taxon>
        <taxon>Vanilla</taxon>
    </lineage>
</organism>
<reference evidence="1 2" key="1">
    <citation type="journal article" date="2020" name="Nat. Food">
        <title>A phased Vanilla planifolia genome enables genetic improvement of flavour and production.</title>
        <authorList>
            <person name="Hasing T."/>
            <person name="Tang H."/>
            <person name="Brym M."/>
            <person name="Khazi F."/>
            <person name="Huang T."/>
            <person name="Chambers A.H."/>
        </authorList>
    </citation>
    <scope>NUCLEOTIDE SEQUENCE [LARGE SCALE GENOMIC DNA]</scope>
    <source>
        <tissue evidence="1">Leaf</tissue>
    </source>
</reference>
<protein>
    <submittedName>
        <fullName evidence="1">Uncharacterized protein</fullName>
    </submittedName>
</protein>
<dbReference type="EMBL" id="JADCNM010000007">
    <property type="protein sequence ID" value="KAG0475576.1"/>
    <property type="molecule type" value="Genomic_DNA"/>
</dbReference>
<dbReference type="Proteomes" id="UP000639772">
    <property type="component" value="Chromosome 7"/>
</dbReference>
<sequence>MPTKCEQGEPGMSQRQQKIWLNLASRQTMLFFPAISLLSCVDMEDRLPCSRLDLLFRRLGIGSFAFDCITPAQQAAGGSPWTCQRRRLLQHPSSGRRYPPVFGRLGLLKLIASSTNQPPPIPWTYRVFPGKGVDPTDQPAHLRGATNASTAGQGGRYLIMGLGQVFTTTVAL</sequence>
<evidence type="ECO:0000313" key="2">
    <source>
        <dbReference type="Proteomes" id="UP000639772"/>
    </source>
</evidence>
<comment type="caution">
    <text evidence="1">The sequence shown here is derived from an EMBL/GenBank/DDBJ whole genome shotgun (WGS) entry which is preliminary data.</text>
</comment>
<name>A0A835QR33_VANPL</name>
<dbReference type="AlphaFoldDB" id="A0A835QR33"/>